<feature type="compositionally biased region" description="Basic and acidic residues" evidence="1">
    <location>
        <begin position="135"/>
        <end position="147"/>
    </location>
</feature>
<reference evidence="3" key="1">
    <citation type="submission" date="2025-08" db="UniProtKB">
        <authorList>
            <consortium name="RefSeq"/>
        </authorList>
    </citation>
    <scope>IDENTIFICATION</scope>
    <source>
        <tissue evidence="3">Whole body</tissue>
    </source>
</reference>
<dbReference type="KEGG" id="ccal:113464483"/>
<proteinExistence type="predicted"/>
<feature type="compositionally biased region" description="Basic residues" evidence="1">
    <location>
        <begin position="77"/>
        <end position="116"/>
    </location>
</feature>
<evidence type="ECO:0000313" key="2">
    <source>
        <dbReference type="Proteomes" id="UP000694925"/>
    </source>
</evidence>
<dbReference type="GeneID" id="113464483"/>
<keyword evidence="2" id="KW-1185">Reference proteome</keyword>
<organism evidence="2 3">
    <name type="scientific">Ceratina calcarata</name>
    <dbReference type="NCBI Taxonomy" id="156304"/>
    <lineage>
        <taxon>Eukaryota</taxon>
        <taxon>Metazoa</taxon>
        <taxon>Ecdysozoa</taxon>
        <taxon>Arthropoda</taxon>
        <taxon>Hexapoda</taxon>
        <taxon>Insecta</taxon>
        <taxon>Pterygota</taxon>
        <taxon>Neoptera</taxon>
        <taxon>Endopterygota</taxon>
        <taxon>Hymenoptera</taxon>
        <taxon>Apocrita</taxon>
        <taxon>Aculeata</taxon>
        <taxon>Apoidea</taxon>
        <taxon>Anthophila</taxon>
        <taxon>Apidae</taxon>
        <taxon>Ceratina</taxon>
        <taxon>Zadontomerus</taxon>
    </lineage>
</organism>
<sequence>MVRKSVLVYDLLRTEQPEEGFSEKEIIEQISNKHNITAGKALRKQVTVALRRGLDFGILAKRNKKFRFDPDGGKANFVKRRMVPVRRVRSQRKKNEKRPTKTRPRSKSGRSKKRKQSSTTPNANVPKSWVPNRRNLTDEPLSKVKKI</sequence>
<evidence type="ECO:0000256" key="1">
    <source>
        <dbReference type="SAM" id="MobiDB-lite"/>
    </source>
</evidence>
<dbReference type="AlphaFoldDB" id="A0AAJ7S2P1"/>
<name>A0AAJ7S2P1_9HYME</name>
<protein>
    <submittedName>
        <fullName evidence="3">Uncharacterized protein LOC113464483</fullName>
    </submittedName>
</protein>
<gene>
    <name evidence="3" type="primary">LOC113464483</name>
</gene>
<dbReference type="Proteomes" id="UP000694925">
    <property type="component" value="Unplaced"/>
</dbReference>
<feature type="region of interest" description="Disordered" evidence="1">
    <location>
        <begin position="69"/>
        <end position="147"/>
    </location>
</feature>
<evidence type="ECO:0000313" key="3">
    <source>
        <dbReference type="RefSeq" id="XP_026670274.1"/>
    </source>
</evidence>
<accession>A0AAJ7S2P1</accession>
<dbReference type="RefSeq" id="XP_026670274.1">
    <property type="nucleotide sequence ID" value="XM_026814473.1"/>
</dbReference>